<dbReference type="InterPro" id="IPR014046">
    <property type="entry name" value="C-di-AMP_synthase"/>
</dbReference>
<reference evidence="12" key="1">
    <citation type="submission" date="2020-08" db="EMBL/GenBank/DDBJ databases">
        <title>Genome public.</title>
        <authorList>
            <person name="Liu C."/>
            <person name="Sun Q."/>
        </authorList>
    </citation>
    <scope>NUCLEOTIDE SEQUENCE</scope>
    <source>
        <strain evidence="12">NSJ-53</strain>
    </source>
</reference>
<dbReference type="InterPro" id="IPR034701">
    <property type="entry name" value="CdaA"/>
</dbReference>
<evidence type="ECO:0000259" key="11">
    <source>
        <dbReference type="PROSITE" id="PS51794"/>
    </source>
</evidence>
<evidence type="ECO:0000256" key="2">
    <source>
        <dbReference type="ARBA" id="ARBA00022475"/>
    </source>
</evidence>
<organism evidence="12 13">
    <name type="scientific">Gehongia tenuis</name>
    <dbReference type="NCBI Taxonomy" id="2763655"/>
    <lineage>
        <taxon>Bacteria</taxon>
        <taxon>Bacillati</taxon>
        <taxon>Bacillota</taxon>
        <taxon>Clostridia</taxon>
        <taxon>Christensenellales</taxon>
        <taxon>Christensenellaceae</taxon>
        <taxon>Gehongia</taxon>
    </lineage>
</organism>
<evidence type="ECO:0000256" key="7">
    <source>
        <dbReference type="ARBA" id="ARBA00022840"/>
    </source>
</evidence>
<comment type="caution">
    <text evidence="12">The sequence shown here is derived from an EMBL/GenBank/DDBJ whole genome shotgun (WGS) entry which is preliminary data.</text>
</comment>
<keyword evidence="4 10" id="KW-0812">Transmembrane</keyword>
<keyword evidence="5 10" id="KW-0548">Nucleotidyltransferase</keyword>
<dbReference type="PANTHER" id="PTHR34185">
    <property type="entry name" value="DIADENYLATE CYCLASE"/>
    <property type="match status" value="1"/>
</dbReference>
<evidence type="ECO:0000256" key="8">
    <source>
        <dbReference type="ARBA" id="ARBA00022989"/>
    </source>
</evidence>
<protein>
    <recommendedName>
        <fullName evidence="10">Diadenylate cyclase</fullName>
        <shortName evidence="10">DAC</shortName>
        <ecNumber evidence="10">2.7.7.85</ecNumber>
    </recommendedName>
    <alternativeName>
        <fullName evidence="10">Cyclic-di-AMP synthase</fullName>
        <shortName evidence="10">c-di-AMP synthase</shortName>
    </alternativeName>
</protein>
<dbReference type="InterPro" id="IPR050338">
    <property type="entry name" value="DisA"/>
</dbReference>
<evidence type="ECO:0000256" key="1">
    <source>
        <dbReference type="ARBA" id="ARBA00000877"/>
    </source>
</evidence>
<comment type="similarity">
    <text evidence="10">Belongs to the adenylate cyclase family. DacA/CdaA subfamily.</text>
</comment>
<dbReference type="SUPFAM" id="SSF143597">
    <property type="entry name" value="YojJ-like"/>
    <property type="match status" value="1"/>
</dbReference>
<dbReference type="AlphaFoldDB" id="A0A926HQK0"/>
<dbReference type="EC" id="2.7.7.85" evidence="10"/>
<keyword evidence="2 10" id="KW-1003">Cell membrane</keyword>
<dbReference type="FunFam" id="3.40.1700.10:FF:000002">
    <property type="entry name" value="Diadenylate cyclase"/>
    <property type="match status" value="1"/>
</dbReference>
<dbReference type="Pfam" id="PF02457">
    <property type="entry name" value="DAC"/>
    <property type="match status" value="1"/>
</dbReference>
<comment type="subunit">
    <text evidence="10">Probably a homodimer.</text>
</comment>
<feature type="transmembrane region" description="Helical" evidence="10">
    <location>
        <begin position="20"/>
        <end position="40"/>
    </location>
</feature>
<comment type="catalytic activity">
    <reaction evidence="1 10">
        <text>2 ATP = 3',3'-c-di-AMP + 2 diphosphate</text>
        <dbReference type="Rhea" id="RHEA:35655"/>
        <dbReference type="ChEBI" id="CHEBI:30616"/>
        <dbReference type="ChEBI" id="CHEBI:33019"/>
        <dbReference type="ChEBI" id="CHEBI:71500"/>
        <dbReference type="EC" id="2.7.7.85"/>
    </reaction>
</comment>
<sequence length="253" mass="27703">MLLVAVMIYQILNLTRKTRAFQVIKGLGIVFLGSALAQVFELTAVGWIFNYIITSGALVLVVLFTPELRRALEHLGRSKIFGKAETAQLGAGWVVDELVECAEHLSKRRVGALIIIEQKTGLGEIAETGTRLDAKISAPLLENIFEPNTPLHDGAVILRGDRIEAAACLLPLTENQISKEMGTRHRAAVGISESSDTVALIVSEETGVISIAREGRIKRYLNSASLKEILSEIYGPPTEESLISKVIHRRRKL</sequence>
<evidence type="ECO:0000256" key="6">
    <source>
        <dbReference type="ARBA" id="ARBA00022741"/>
    </source>
</evidence>
<keyword evidence="9 10" id="KW-0472">Membrane</keyword>
<dbReference type="PANTHER" id="PTHR34185:SF1">
    <property type="entry name" value="DIADENYLATE CYCLASE"/>
    <property type="match status" value="1"/>
</dbReference>
<dbReference type="GO" id="GO:0004016">
    <property type="term" value="F:adenylate cyclase activity"/>
    <property type="evidence" value="ECO:0007669"/>
    <property type="project" value="UniProtKB-UniRule"/>
</dbReference>
<evidence type="ECO:0000313" key="13">
    <source>
        <dbReference type="Proteomes" id="UP000623172"/>
    </source>
</evidence>
<dbReference type="Pfam" id="PF19293">
    <property type="entry name" value="CdaA_N"/>
    <property type="match status" value="1"/>
</dbReference>
<dbReference type="GO" id="GO:0006171">
    <property type="term" value="P:cAMP biosynthetic process"/>
    <property type="evidence" value="ECO:0007669"/>
    <property type="project" value="InterPro"/>
</dbReference>
<evidence type="ECO:0000256" key="9">
    <source>
        <dbReference type="ARBA" id="ARBA00023136"/>
    </source>
</evidence>
<dbReference type="InterPro" id="IPR045585">
    <property type="entry name" value="CdaA_N"/>
</dbReference>
<feature type="transmembrane region" description="Helical" evidence="10">
    <location>
        <begin position="46"/>
        <end position="65"/>
    </location>
</feature>
<name>A0A926HQK0_9FIRM</name>
<evidence type="ECO:0000256" key="3">
    <source>
        <dbReference type="ARBA" id="ARBA00022679"/>
    </source>
</evidence>
<evidence type="ECO:0000256" key="10">
    <source>
        <dbReference type="HAMAP-Rule" id="MF_01499"/>
    </source>
</evidence>
<dbReference type="GO" id="GO:0106408">
    <property type="term" value="F:diadenylate cyclase activity"/>
    <property type="evidence" value="ECO:0007669"/>
    <property type="project" value="UniProtKB-EC"/>
</dbReference>
<evidence type="ECO:0000313" key="12">
    <source>
        <dbReference type="EMBL" id="MBC8532293.1"/>
    </source>
</evidence>
<dbReference type="HAMAP" id="MF_01499">
    <property type="entry name" value="DacA"/>
    <property type="match status" value="1"/>
</dbReference>
<dbReference type="InterPro" id="IPR003390">
    <property type="entry name" value="DNA_integrity_scan_DisA_N"/>
</dbReference>
<keyword evidence="3 10" id="KW-0808">Transferase</keyword>
<keyword evidence="7 10" id="KW-0067">ATP-binding</keyword>
<dbReference type="GO" id="GO:0005524">
    <property type="term" value="F:ATP binding"/>
    <property type="evidence" value="ECO:0007669"/>
    <property type="project" value="UniProtKB-UniRule"/>
</dbReference>
<accession>A0A926HQK0</accession>
<gene>
    <name evidence="10" type="primary">dacA</name>
    <name evidence="12" type="ORF">H8696_10600</name>
</gene>
<dbReference type="PIRSF" id="PIRSF004793">
    <property type="entry name" value="UCP004793"/>
    <property type="match status" value="1"/>
</dbReference>
<dbReference type="InterPro" id="IPR036888">
    <property type="entry name" value="DNA_integrity_DisA_N_sf"/>
</dbReference>
<keyword evidence="13" id="KW-1185">Reference proteome</keyword>
<dbReference type="Gene3D" id="3.40.1700.10">
    <property type="entry name" value="DNA integrity scanning protein, DisA, N-terminal domain"/>
    <property type="match status" value="1"/>
</dbReference>
<comment type="function">
    <text evidence="10">Catalyzes the condensation of 2 ATP molecules into cyclic di-AMP (c-di-AMP), a second messenger used to regulate differing processes in different bacteria.</text>
</comment>
<evidence type="ECO:0000256" key="4">
    <source>
        <dbReference type="ARBA" id="ARBA00022692"/>
    </source>
</evidence>
<feature type="domain" description="DAC" evidence="11">
    <location>
        <begin position="65"/>
        <end position="223"/>
    </location>
</feature>
<keyword evidence="6 10" id="KW-0547">Nucleotide-binding</keyword>
<evidence type="ECO:0000256" key="5">
    <source>
        <dbReference type="ARBA" id="ARBA00022695"/>
    </source>
</evidence>
<proteinExistence type="inferred from homology"/>
<dbReference type="PROSITE" id="PS51794">
    <property type="entry name" value="DAC"/>
    <property type="match status" value="1"/>
</dbReference>
<dbReference type="Proteomes" id="UP000623172">
    <property type="component" value="Unassembled WGS sequence"/>
</dbReference>
<comment type="caution">
    <text evidence="10">Lacks conserved residue(s) required for the propagation of feature annotation.</text>
</comment>
<dbReference type="NCBIfam" id="TIGR00159">
    <property type="entry name" value="diadenylate cyclase CdaA"/>
    <property type="match status" value="1"/>
</dbReference>
<keyword evidence="8 10" id="KW-1133">Transmembrane helix</keyword>
<dbReference type="EMBL" id="JACRSR010000006">
    <property type="protein sequence ID" value="MBC8532293.1"/>
    <property type="molecule type" value="Genomic_DNA"/>
</dbReference>